<evidence type="ECO:0008006" key="3">
    <source>
        <dbReference type="Google" id="ProtNLM"/>
    </source>
</evidence>
<comment type="caution">
    <text evidence="1">The sequence shown here is derived from an EMBL/GenBank/DDBJ whole genome shotgun (WGS) entry which is preliminary data.</text>
</comment>
<reference evidence="1 2" key="1">
    <citation type="journal article" date="2015" name="Nature">
        <title>rRNA introns, odd ribosomes, and small enigmatic genomes across a large radiation of phyla.</title>
        <authorList>
            <person name="Brown C.T."/>
            <person name="Hug L.A."/>
            <person name="Thomas B.C."/>
            <person name="Sharon I."/>
            <person name="Castelle C.J."/>
            <person name="Singh A."/>
            <person name="Wilkins M.J."/>
            <person name="Williams K.H."/>
            <person name="Banfield J.F."/>
        </authorList>
    </citation>
    <scope>NUCLEOTIDE SEQUENCE [LARGE SCALE GENOMIC DNA]</scope>
</reference>
<accession>A0A0G0BK89</accession>
<gene>
    <name evidence="1" type="ORF">UR67_C0003G0128</name>
</gene>
<protein>
    <recommendedName>
        <fullName evidence="3">Peptidase S74 domain-containing protein</fullName>
    </recommendedName>
</protein>
<evidence type="ECO:0000313" key="1">
    <source>
        <dbReference type="EMBL" id="KKP69848.1"/>
    </source>
</evidence>
<sequence length="828" mass="88372">GYDNSVNPTLLFEATDADAGSFGFNTNDAFFFSDAKVGVNITNPYYRFHSYETSTIAAESKTAIYGQTVSTLGAGETGTSGYAKYGLWGESEVAVTDAGTTTSPHFAGIYGLATILSNHLGTVNILKGSRILTSIQSGAAGTASNVYGVSIETYSPGANTTTISNYKALNINSTNYSGQTTPVNSYGVYIENITGSSLAYSIYTNTGDVSIGDDLLLRNDNDRIQVGASGDLDLYHSGTNSFITNATGYLDIQSTNNTVFSVGNVGIGTTAPSSLLSLYSTSTSTSFTGFGLNWQPGSTTTLTGDLFNINIGSSGNASSLFNVTDNTSSLFKVTETTITSTLPHSFTASGDTSMAYDLIMTNQTASSIQSYGPMTIEAGESFENNDLTLKAYGTGRVLISGSGLALETSQNFILDSNDSGDTYLTHDATNDRISYYVDNTEMFRMDAGGNSSNGAISTTLTDLAETYPTYDDKLTTGDLVMIDPEATSKTVSLVKRAEFIGRDSLIGAVSTAPGFILGGGSFSEDFCQEVRKEGINQAISDYQHELENIKNEDTIVSEANTSEKIEAKKEAAKSCLAPQKVMVALSGRVPLNVDLVNGDINPGDPLTVSPSIGKAMKANTSGMIVGRALEKVTKKDYDAGKKTVMAIIQVNYWQPSTAVITTQNLITTDLSSSQIDNLDITKELHVLGKTVLNETSILNKLTIAGTLTIDDNKINTIGTLQVQSLNMSNTEFQGAKIVMTTDGDMKILGTLEVGKITGSSEMRDSLIFAGGQTEYKVQMNWETSPKVIQITPTWNTSFWITDLNEHGFTVHVNTPATEIKEIYWVAIW</sequence>
<dbReference type="AlphaFoldDB" id="A0A0G0BK89"/>
<dbReference type="STRING" id="1618350.UR67_C0003G0128"/>
<feature type="non-terminal residue" evidence="1">
    <location>
        <position position="1"/>
    </location>
</feature>
<name>A0A0G0BK89_UNCC3</name>
<proteinExistence type="predicted"/>
<organism evidence="1 2">
    <name type="scientific">candidate division CPR3 bacterium GW2011_GWF2_35_18</name>
    <dbReference type="NCBI Taxonomy" id="1618350"/>
    <lineage>
        <taxon>Bacteria</taxon>
        <taxon>Bacteria division CPR3</taxon>
    </lineage>
</organism>
<dbReference type="EMBL" id="LBQB01000003">
    <property type="protein sequence ID" value="KKP69848.1"/>
    <property type="molecule type" value="Genomic_DNA"/>
</dbReference>
<dbReference type="Proteomes" id="UP000034581">
    <property type="component" value="Unassembled WGS sequence"/>
</dbReference>
<evidence type="ECO:0000313" key="2">
    <source>
        <dbReference type="Proteomes" id="UP000034581"/>
    </source>
</evidence>